<dbReference type="EMBL" id="CABVJE010000011">
    <property type="protein sequence ID" value="VVQ03051.1"/>
    <property type="molecule type" value="Genomic_DNA"/>
</dbReference>
<reference evidence="1 2" key="1">
    <citation type="submission" date="2019-09" db="EMBL/GenBank/DDBJ databases">
        <authorList>
            <person name="Chandra G."/>
            <person name="Truman W A."/>
        </authorList>
    </citation>
    <scope>NUCLEOTIDE SEQUENCE [LARGE SCALE GENOMIC DNA]</scope>
    <source>
        <strain evidence="1">PS938</strain>
    </source>
</reference>
<gene>
    <name evidence="1" type="ORF">PS938_02671</name>
</gene>
<name>A0A5E7TX87_PSEFL</name>
<dbReference type="AlphaFoldDB" id="A0A5E7TX87"/>
<dbReference type="Proteomes" id="UP000327191">
    <property type="component" value="Unassembled WGS sequence"/>
</dbReference>
<protein>
    <submittedName>
        <fullName evidence="1">Uncharacterized protein</fullName>
    </submittedName>
</protein>
<sequence>MVFDFDTMNNAWNGLAALSENCKSGQVGLCAATPESTNLVVPTGFNFSLNYQDTNQ</sequence>
<evidence type="ECO:0000313" key="2">
    <source>
        <dbReference type="Proteomes" id="UP000327191"/>
    </source>
</evidence>
<evidence type="ECO:0000313" key="1">
    <source>
        <dbReference type="EMBL" id="VVQ03051.1"/>
    </source>
</evidence>
<proteinExistence type="predicted"/>
<organism evidence="1 2">
    <name type="scientific">Pseudomonas fluorescens</name>
    <dbReference type="NCBI Taxonomy" id="294"/>
    <lineage>
        <taxon>Bacteria</taxon>
        <taxon>Pseudomonadati</taxon>
        <taxon>Pseudomonadota</taxon>
        <taxon>Gammaproteobacteria</taxon>
        <taxon>Pseudomonadales</taxon>
        <taxon>Pseudomonadaceae</taxon>
        <taxon>Pseudomonas</taxon>
    </lineage>
</organism>
<accession>A0A5E7TX87</accession>